<keyword evidence="2" id="KW-1185">Reference proteome</keyword>
<name>A0ACC2PX23_9HYME</name>
<proteinExistence type="predicted"/>
<reference evidence="1" key="1">
    <citation type="submission" date="2023-04" db="EMBL/GenBank/DDBJ databases">
        <title>A chromosome-level genome assembly of the parasitoid wasp Eretmocerus hayati.</title>
        <authorList>
            <person name="Zhong Y."/>
            <person name="Liu S."/>
            <person name="Liu Y."/>
        </authorList>
    </citation>
    <scope>NUCLEOTIDE SEQUENCE</scope>
    <source>
        <strain evidence="1">ZJU_SS_LIU_2023</strain>
    </source>
</reference>
<evidence type="ECO:0000313" key="1">
    <source>
        <dbReference type="EMBL" id="KAJ8688027.1"/>
    </source>
</evidence>
<organism evidence="1 2">
    <name type="scientific">Eretmocerus hayati</name>
    <dbReference type="NCBI Taxonomy" id="131215"/>
    <lineage>
        <taxon>Eukaryota</taxon>
        <taxon>Metazoa</taxon>
        <taxon>Ecdysozoa</taxon>
        <taxon>Arthropoda</taxon>
        <taxon>Hexapoda</taxon>
        <taxon>Insecta</taxon>
        <taxon>Pterygota</taxon>
        <taxon>Neoptera</taxon>
        <taxon>Endopterygota</taxon>
        <taxon>Hymenoptera</taxon>
        <taxon>Apocrita</taxon>
        <taxon>Proctotrupomorpha</taxon>
        <taxon>Chalcidoidea</taxon>
        <taxon>Aphelinidae</taxon>
        <taxon>Aphelininae</taxon>
        <taxon>Eretmocerus</taxon>
    </lineage>
</organism>
<protein>
    <submittedName>
        <fullName evidence="1">Uncharacterized protein</fullName>
    </submittedName>
</protein>
<comment type="caution">
    <text evidence="1">The sequence shown here is derived from an EMBL/GenBank/DDBJ whole genome shotgun (WGS) entry which is preliminary data.</text>
</comment>
<dbReference type="Proteomes" id="UP001239111">
    <property type="component" value="Chromosome 1"/>
</dbReference>
<evidence type="ECO:0000313" key="2">
    <source>
        <dbReference type="Proteomes" id="UP001239111"/>
    </source>
</evidence>
<gene>
    <name evidence="1" type="ORF">QAD02_023822</name>
</gene>
<accession>A0ACC2PX23</accession>
<dbReference type="EMBL" id="CM056741">
    <property type="protein sequence ID" value="KAJ8688027.1"/>
    <property type="molecule type" value="Genomic_DNA"/>
</dbReference>
<sequence>MEDLIWDQETEDFIPLFSIQTFSNLRNRYHTDGHYNFNRRILKLLYYDDLNIVHFIDNNTRITGFVGEVWNILSDYLNFTLVPMRLHKDQTWNLDENTTHNALLSSVEKNETQIIPKIYFLLNSISDVDYTQPFWRVRYNIYFKPTWERNISWMFDSFTNKLWISVQLVLMILSIAGYICEKIRTPRQNDEIQFDLNDHILYTVALAAQQGSVPDGFPEKSRQIYIITSFFSWFVSIAFNSQSIYSIMDKDIVQPFSDLEGLIRSSKYDILTSNGSLVRPLFENEISRIDKKNKSSKRIFLLDESQIYDELCSSDGKKMAVFDGSEHYWTAGKGRCNLVKSPTSYFETWVGSAVKKGFHKRAFDFGILRMYESGIFGGLTNRWFGQNYDTKEDPPFHSIDFDQVELIIVILIVGQISSLVILVTEYVSFLSAKLLRRRHNDNDCYGSQVLMRVLLHFLPAK</sequence>